<dbReference type="NCBIfam" id="TIGR00199">
    <property type="entry name" value="PncC_domain"/>
    <property type="match status" value="1"/>
</dbReference>
<dbReference type="InterPro" id="IPR008136">
    <property type="entry name" value="CinA_C"/>
</dbReference>
<dbReference type="NCBIfam" id="NF002975">
    <property type="entry name" value="PRK03661.1"/>
    <property type="match status" value="1"/>
</dbReference>
<evidence type="ECO:0000259" key="1">
    <source>
        <dbReference type="Pfam" id="PF02464"/>
    </source>
</evidence>
<dbReference type="eggNOG" id="COG1546">
    <property type="taxonomic scope" value="Bacteria"/>
</dbReference>
<evidence type="ECO:0000313" key="3">
    <source>
        <dbReference type="Proteomes" id="UP000010297"/>
    </source>
</evidence>
<dbReference type="Gene3D" id="3.90.950.20">
    <property type="entry name" value="CinA-like"/>
    <property type="match status" value="1"/>
</dbReference>
<dbReference type="Proteomes" id="UP000010297">
    <property type="component" value="Unassembled WGS sequence"/>
</dbReference>
<dbReference type="SUPFAM" id="SSF142433">
    <property type="entry name" value="CinA-like"/>
    <property type="match status" value="1"/>
</dbReference>
<accession>H5V0I4</accession>
<reference evidence="2 3" key="1">
    <citation type="submission" date="2012-02" db="EMBL/GenBank/DDBJ databases">
        <title>Whole genome shotgun sequence of Escherichia hermannii NBRC 105704.</title>
        <authorList>
            <person name="Yoshida I."/>
            <person name="Hosoyama A."/>
            <person name="Tsuchikane K."/>
            <person name="Katsumata H."/>
            <person name="Yamazaki S."/>
            <person name="Fujita N."/>
        </authorList>
    </citation>
    <scope>NUCLEOTIDE SEQUENCE [LARGE SCALE GENOMIC DNA]</scope>
    <source>
        <strain evidence="2 3">NBRC 105704</strain>
    </source>
</reference>
<proteinExistence type="predicted"/>
<sequence>MRVAKRIAPTTIGAVMTDDELRQLSKKVGESLKRHGATLTAAESCTGGWIAKAITDIAGSSAWFERGFVTYSNEAKAQMIGVDPAVLEQHGAVSEPVVIQMAQGALAAAHATFAVSVSGIAGPDGGSEQKPVGTVWFGFASHEGDVITRHECFKGDRDAVRRQATVYALKTLWQQFLQKA</sequence>
<gene>
    <name evidence="2" type="primary">ygaD</name>
    <name evidence="2" type="ORF">EH105704_02_05200</name>
</gene>
<feature type="domain" description="CinA C-terminal" evidence="1">
    <location>
        <begin position="23"/>
        <end position="174"/>
    </location>
</feature>
<name>H5V0I4_ATLHE</name>
<evidence type="ECO:0000313" key="2">
    <source>
        <dbReference type="EMBL" id="GAB51492.1"/>
    </source>
</evidence>
<protein>
    <recommendedName>
        <fullName evidence="1">CinA C-terminal domain-containing protein</fullName>
    </recommendedName>
</protein>
<organism evidence="2 3">
    <name type="scientific">Atlantibacter hermannii NBRC 105704</name>
    <dbReference type="NCBI Taxonomy" id="1115512"/>
    <lineage>
        <taxon>Bacteria</taxon>
        <taxon>Pseudomonadati</taxon>
        <taxon>Pseudomonadota</taxon>
        <taxon>Gammaproteobacteria</taxon>
        <taxon>Enterobacterales</taxon>
        <taxon>Enterobacteriaceae</taxon>
        <taxon>Atlantibacter</taxon>
    </lineage>
</organism>
<comment type="caution">
    <text evidence="2">The sequence shown here is derived from an EMBL/GenBank/DDBJ whole genome shotgun (WGS) entry which is preliminary data.</text>
</comment>
<dbReference type="AlphaFoldDB" id="H5V0I4"/>
<dbReference type="EMBL" id="BAFF01000002">
    <property type="protein sequence ID" value="GAB51492.1"/>
    <property type="molecule type" value="Genomic_DNA"/>
</dbReference>
<dbReference type="Pfam" id="PF02464">
    <property type="entry name" value="CinA"/>
    <property type="match status" value="1"/>
</dbReference>
<dbReference type="InterPro" id="IPR036653">
    <property type="entry name" value="CinA-like_C"/>
</dbReference>
<keyword evidence="3" id="KW-1185">Reference proteome</keyword>